<keyword evidence="3" id="KW-1185">Reference proteome</keyword>
<keyword evidence="1" id="KW-0732">Signal</keyword>
<proteinExistence type="predicted"/>
<dbReference type="EMBL" id="BPVZ01000091">
    <property type="protein sequence ID" value="GKV31475.1"/>
    <property type="molecule type" value="Genomic_DNA"/>
</dbReference>
<evidence type="ECO:0000313" key="2">
    <source>
        <dbReference type="EMBL" id="GKV31475.1"/>
    </source>
</evidence>
<name>A0AAV5L2X7_9ROSI</name>
<evidence type="ECO:0000313" key="3">
    <source>
        <dbReference type="Proteomes" id="UP001054252"/>
    </source>
</evidence>
<reference evidence="2 3" key="1">
    <citation type="journal article" date="2021" name="Commun. Biol.">
        <title>The genome of Shorea leprosula (Dipterocarpaceae) highlights the ecological relevance of drought in aseasonal tropical rainforests.</title>
        <authorList>
            <person name="Ng K.K.S."/>
            <person name="Kobayashi M.J."/>
            <person name="Fawcett J.A."/>
            <person name="Hatakeyama M."/>
            <person name="Paape T."/>
            <person name="Ng C.H."/>
            <person name="Ang C.C."/>
            <person name="Tnah L.H."/>
            <person name="Lee C.T."/>
            <person name="Nishiyama T."/>
            <person name="Sese J."/>
            <person name="O'Brien M.J."/>
            <person name="Copetti D."/>
            <person name="Mohd Noor M.I."/>
            <person name="Ong R.C."/>
            <person name="Putra M."/>
            <person name="Sireger I.Z."/>
            <person name="Indrioko S."/>
            <person name="Kosugi Y."/>
            <person name="Izuno A."/>
            <person name="Isagi Y."/>
            <person name="Lee S.L."/>
            <person name="Shimizu K.K."/>
        </authorList>
    </citation>
    <scope>NUCLEOTIDE SEQUENCE [LARGE SCALE GENOMIC DNA]</scope>
    <source>
        <strain evidence="2">214</strain>
    </source>
</reference>
<gene>
    <name evidence="2" type="ORF">SLEP1_g40160</name>
</gene>
<feature type="chain" id="PRO_5043686065" description="Phylloplanin" evidence="1">
    <location>
        <begin position="24"/>
        <end position="144"/>
    </location>
</feature>
<evidence type="ECO:0008006" key="4">
    <source>
        <dbReference type="Google" id="ProtNLM"/>
    </source>
</evidence>
<feature type="signal peptide" evidence="1">
    <location>
        <begin position="1"/>
        <end position="23"/>
    </location>
</feature>
<protein>
    <recommendedName>
        <fullName evidence="4">Phylloplanin</fullName>
    </recommendedName>
</protein>
<sequence>MAFKTLFFASLLLAAIASPMADAQSPGGLIGTLLDAGVQLRCGGNVVADATTNEKGAFSMVLDPLQFVLSSVLSNCSLAVTTPLSTCNAKLPSVGCLLSSLQLAGNTLIGLFNVADIILQDSSSCHPSNYTFMASRESYISSSC</sequence>
<organism evidence="2 3">
    <name type="scientific">Rubroshorea leprosula</name>
    <dbReference type="NCBI Taxonomy" id="152421"/>
    <lineage>
        <taxon>Eukaryota</taxon>
        <taxon>Viridiplantae</taxon>
        <taxon>Streptophyta</taxon>
        <taxon>Embryophyta</taxon>
        <taxon>Tracheophyta</taxon>
        <taxon>Spermatophyta</taxon>
        <taxon>Magnoliopsida</taxon>
        <taxon>eudicotyledons</taxon>
        <taxon>Gunneridae</taxon>
        <taxon>Pentapetalae</taxon>
        <taxon>rosids</taxon>
        <taxon>malvids</taxon>
        <taxon>Malvales</taxon>
        <taxon>Dipterocarpaceae</taxon>
        <taxon>Rubroshorea</taxon>
    </lineage>
</organism>
<comment type="caution">
    <text evidence="2">The sequence shown here is derived from an EMBL/GenBank/DDBJ whole genome shotgun (WGS) entry which is preliminary data.</text>
</comment>
<evidence type="ECO:0000256" key="1">
    <source>
        <dbReference type="SAM" id="SignalP"/>
    </source>
</evidence>
<dbReference type="PANTHER" id="PTHR34458">
    <property type="entry name" value="POLLEN OLE E 1 ALLERGEN AND EXTENSIN FAMILY PROTEIN-RELATED"/>
    <property type="match status" value="1"/>
</dbReference>
<dbReference type="AlphaFoldDB" id="A0AAV5L2X7"/>
<dbReference type="InterPro" id="IPR040404">
    <property type="entry name" value="Phylloplanin-like"/>
</dbReference>
<accession>A0AAV5L2X7</accession>
<dbReference type="PANTHER" id="PTHR34458:SF5">
    <property type="entry name" value="POLLEN OLE E 1 ALLERGEN AND EXTENSIN FAMILY PROTEIN"/>
    <property type="match status" value="1"/>
</dbReference>
<dbReference type="Proteomes" id="UP001054252">
    <property type="component" value="Unassembled WGS sequence"/>
</dbReference>